<gene>
    <name evidence="1" type="ORF">BACUNI_01389</name>
</gene>
<dbReference type="EMBL" id="AAYH02000040">
    <property type="protein sequence ID" value="EDO54867.1"/>
    <property type="molecule type" value="Genomic_DNA"/>
</dbReference>
<dbReference type="Proteomes" id="UP000004110">
    <property type="component" value="Unassembled WGS sequence"/>
</dbReference>
<accession>A0ABC9NDK7</accession>
<evidence type="ECO:0000313" key="2">
    <source>
        <dbReference type="Proteomes" id="UP000004110"/>
    </source>
</evidence>
<sequence length="41" mass="4766">MVRGCIFFLLRGEEERRAAVVLRRIFVEVLVAMSKGKERAE</sequence>
<reference evidence="1" key="1">
    <citation type="submission" date="2007-06" db="EMBL/GenBank/DDBJ databases">
        <authorList>
            <person name="Fulton L."/>
            <person name="Clifton S."/>
            <person name="Fulton B."/>
            <person name="Xu J."/>
            <person name="Minx P."/>
            <person name="Pepin K.H."/>
            <person name="Johnson M."/>
            <person name="Thiruvilangam P."/>
            <person name="Bhonagiri V."/>
            <person name="Nash W.E."/>
            <person name="Mardis E.R."/>
            <person name="Wilson R.K."/>
        </authorList>
    </citation>
    <scope>NUCLEOTIDE SEQUENCE [LARGE SCALE GENOMIC DNA]</scope>
    <source>
        <strain evidence="1">ATCC 8492</strain>
    </source>
</reference>
<comment type="caution">
    <text evidence="1">The sequence shown here is derived from an EMBL/GenBank/DDBJ whole genome shotgun (WGS) entry which is preliminary data.</text>
</comment>
<organism evidence="1 2">
    <name type="scientific">Bacteroides uniformis (strain ATCC 8492 / DSM 6597 / CCUG 4942 / CIP 103695 / JCM 5828 / KCTC 5204 / NCTC 13054 / VPI 0061)</name>
    <dbReference type="NCBI Taxonomy" id="411479"/>
    <lineage>
        <taxon>Bacteria</taxon>
        <taxon>Pseudomonadati</taxon>
        <taxon>Bacteroidota</taxon>
        <taxon>Bacteroidia</taxon>
        <taxon>Bacteroidales</taxon>
        <taxon>Bacteroidaceae</taxon>
        <taxon>Bacteroides</taxon>
    </lineage>
</organism>
<keyword evidence="2" id="KW-1185">Reference proteome</keyword>
<evidence type="ECO:0000313" key="1">
    <source>
        <dbReference type="EMBL" id="EDO54867.1"/>
    </source>
</evidence>
<dbReference type="AlphaFoldDB" id="A0ABC9NDK7"/>
<proteinExistence type="predicted"/>
<name>A0ABC9NDK7_BACUC</name>
<protein>
    <submittedName>
        <fullName evidence="1">Uncharacterized protein</fullName>
    </submittedName>
</protein>
<reference evidence="1" key="2">
    <citation type="submission" date="2013-11" db="EMBL/GenBank/DDBJ databases">
        <title>Draft genome sequence of Bacteroides uniformis (ATCC 8492).</title>
        <authorList>
            <person name="Sudarsanam P."/>
            <person name="Ley R."/>
            <person name="Guruge J."/>
            <person name="Turnbaugh P.J."/>
            <person name="Mahowald M."/>
            <person name="Liep D."/>
            <person name="Gordon J."/>
        </authorList>
    </citation>
    <scope>NUCLEOTIDE SEQUENCE</scope>
    <source>
        <strain evidence="1">ATCC 8492</strain>
    </source>
</reference>